<dbReference type="EMBL" id="LFWZ01000074">
    <property type="protein sequence ID" value="KON29081.1"/>
    <property type="molecule type" value="Genomic_DNA"/>
</dbReference>
<dbReference type="Pfam" id="PF01968">
    <property type="entry name" value="Hydantoinase_A"/>
    <property type="match status" value="1"/>
</dbReference>
<dbReference type="InterPro" id="IPR043129">
    <property type="entry name" value="ATPase_NBD"/>
</dbReference>
<dbReference type="InterPro" id="IPR008040">
    <property type="entry name" value="Hydant_A_N"/>
</dbReference>
<protein>
    <submittedName>
        <fullName evidence="3">Hydantoinase subunit beta</fullName>
    </submittedName>
</protein>
<dbReference type="Pfam" id="PF05378">
    <property type="entry name" value="Hydant_A_N"/>
    <property type="match status" value="1"/>
</dbReference>
<feature type="domain" description="Hydantoinase/oxoprolinase N-terminal" evidence="2">
    <location>
        <begin position="4"/>
        <end position="174"/>
    </location>
</feature>
<evidence type="ECO:0000259" key="1">
    <source>
        <dbReference type="Pfam" id="PF01968"/>
    </source>
</evidence>
<dbReference type="PANTHER" id="PTHR11365">
    <property type="entry name" value="5-OXOPROLINASE RELATED"/>
    <property type="match status" value="1"/>
</dbReference>
<proteinExistence type="predicted"/>
<feature type="domain" description="Hydantoinase A/oxoprolinase" evidence="1">
    <location>
        <begin position="195"/>
        <end position="393"/>
    </location>
</feature>
<dbReference type="PATRIC" id="fig|1685127.3.peg.543"/>
<gene>
    <name evidence="3" type="ORF">AC482_07225</name>
</gene>
<comment type="caution">
    <text evidence="3">The sequence shown here is derived from an EMBL/GenBank/DDBJ whole genome shotgun (WGS) entry which is preliminary data.</text>
</comment>
<evidence type="ECO:0000259" key="2">
    <source>
        <dbReference type="Pfam" id="PF05378"/>
    </source>
</evidence>
<organism evidence="3 4">
    <name type="scientific">miscellaneous Crenarchaeota group-15 archaeon DG-45</name>
    <dbReference type="NCBI Taxonomy" id="1685127"/>
    <lineage>
        <taxon>Archaea</taxon>
        <taxon>Candidatus Bathyarchaeota</taxon>
        <taxon>MCG-15</taxon>
    </lineage>
</organism>
<dbReference type="Gene3D" id="3.30.420.40">
    <property type="match status" value="1"/>
</dbReference>
<evidence type="ECO:0000313" key="3">
    <source>
        <dbReference type="EMBL" id="KON29081.1"/>
    </source>
</evidence>
<evidence type="ECO:0000313" key="4">
    <source>
        <dbReference type="Proteomes" id="UP000037210"/>
    </source>
</evidence>
<dbReference type="InterPro" id="IPR045079">
    <property type="entry name" value="Oxoprolinase-like"/>
</dbReference>
<accession>A0A0M0BL95</accession>
<reference evidence="3 4" key="1">
    <citation type="submission" date="2015-06" db="EMBL/GenBank/DDBJ databases">
        <title>New insights into the roles of widespread benthic archaea in carbon and nitrogen cycling.</title>
        <authorList>
            <person name="Lazar C.S."/>
            <person name="Baker B.J."/>
            <person name="Seitz K.W."/>
            <person name="Hyde A.S."/>
            <person name="Dick G.J."/>
            <person name="Hinrichs K.-U."/>
            <person name="Teske A.P."/>
        </authorList>
    </citation>
    <scope>NUCLEOTIDE SEQUENCE [LARGE SCALE GENOMIC DNA]</scope>
    <source>
        <strain evidence="3">DG-45</strain>
    </source>
</reference>
<dbReference type="GO" id="GO:0016787">
    <property type="term" value="F:hydrolase activity"/>
    <property type="evidence" value="ECO:0007669"/>
    <property type="project" value="InterPro"/>
</dbReference>
<dbReference type="AlphaFoldDB" id="A0A0M0BL95"/>
<sequence length="527" mass="55926">MVLRVGIDVGGTHTDAVILDDENNILEAVKTKTTQDVTSGILDALVKVLEVSGVDPAEIRAAMFGTTHCTNAIVERRELARTALIRVGRPGAEAIEPLVEWPEDLRQAIGDIKHLVHGGHEYTGEEIIHLREDEVRRVANELAEKGIESVAVCSIFSPVNADHEERVAKIVGEELGPDIPITLSHEIGSIGLLERENSAVLNAAVVKVAGKAIEAFERAMQDAGITDAALYLSQNDGTLMSAAYARKYPILTVASGPTNSIRGAAFLTGMKDGIVVDIGGTTTLVGVLVKGFPRESSLSVEIGNIRTNFRMPDLIATGCGGGTVVSSRDGAVVLGPQSVGYELSEKGLAWGGDTLTTTDIALSAGYAQIDDPQCDVGNLSELDDSFVREVVEKIIESLEEVIDKIKTDPRSMPLVLVGGGGLLIPEERYGTLNGVSRVTRPRSYQYANAIGAAIAQVSGEIDRIYSLETTGRGEVIEDAKRTAVERAIAAGANPDTVEVVDLEEIALPYLPGNAVRIRVKAAGDLVL</sequence>
<dbReference type="SUPFAM" id="SSF53067">
    <property type="entry name" value="Actin-like ATPase domain"/>
    <property type="match status" value="1"/>
</dbReference>
<dbReference type="Proteomes" id="UP000037210">
    <property type="component" value="Unassembled WGS sequence"/>
</dbReference>
<dbReference type="InterPro" id="IPR002821">
    <property type="entry name" value="Hydantoinase_A"/>
</dbReference>
<dbReference type="PANTHER" id="PTHR11365:SF10">
    <property type="entry name" value="HYDANTOINASE_OXOPROLINASE"/>
    <property type="match status" value="1"/>
</dbReference>
<name>A0A0M0BL95_9ARCH</name>